<evidence type="ECO:0000256" key="5">
    <source>
        <dbReference type="ARBA" id="ARBA00023163"/>
    </source>
</evidence>
<dbReference type="GO" id="GO:0003677">
    <property type="term" value="F:DNA binding"/>
    <property type="evidence" value="ECO:0007669"/>
    <property type="project" value="UniProtKB-KW"/>
</dbReference>
<dbReference type="AlphaFoldDB" id="A0A9X3XGU4"/>
<dbReference type="InterPro" id="IPR036388">
    <property type="entry name" value="WH-like_DNA-bd_sf"/>
</dbReference>
<comment type="similarity">
    <text evidence="1">Belongs to the sigma-70 factor family. ECF subfamily.</text>
</comment>
<dbReference type="InterPro" id="IPR013249">
    <property type="entry name" value="RNA_pol_sigma70_r4_t2"/>
</dbReference>
<dbReference type="Gene3D" id="1.10.1740.10">
    <property type="match status" value="1"/>
</dbReference>
<organism evidence="7 8">
    <name type="scientific">Polyangium jinanense</name>
    <dbReference type="NCBI Taxonomy" id="2829994"/>
    <lineage>
        <taxon>Bacteria</taxon>
        <taxon>Pseudomonadati</taxon>
        <taxon>Myxococcota</taxon>
        <taxon>Polyangia</taxon>
        <taxon>Polyangiales</taxon>
        <taxon>Polyangiaceae</taxon>
        <taxon>Polyangium</taxon>
    </lineage>
</organism>
<gene>
    <name evidence="7" type="ORF">KEG57_52790</name>
</gene>
<dbReference type="SUPFAM" id="SSF88659">
    <property type="entry name" value="Sigma3 and sigma4 domains of RNA polymerase sigma factors"/>
    <property type="match status" value="1"/>
</dbReference>
<dbReference type="SUPFAM" id="SSF88946">
    <property type="entry name" value="Sigma2 domain of RNA polymerase sigma factors"/>
    <property type="match status" value="1"/>
</dbReference>
<evidence type="ECO:0000313" key="7">
    <source>
        <dbReference type="EMBL" id="MDC3989250.1"/>
    </source>
</evidence>
<feature type="domain" description="RNA polymerase sigma factor 70 region 4 type 2" evidence="6">
    <location>
        <begin position="116"/>
        <end position="164"/>
    </location>
</feature>
<dbReference type="Proteomes" id="UP001151081">
    <property type="component" value="Unassembled WGS sequence"/>
</dbReference>
<evidence type="ECO:0000256" key="2">
    <source>
        <dbReference type="ARBA" id="ARBA00023015"/>
    </source>
</evidence>
<dbReference type="InterPro" id="IPR013324">
    <property type="entry name" value="RNA_pol_sigma_r3/r4-like"/>
</dbReference>
<reference evidence="7 8" key="1">
    <citation type="submission" date="2021-04" db="EMBL/GenBank/DDBJ databases">
        <title>Genome analysis of Polyangium sp.</title>
        <authorList>
            <person name="Li Y."/>
            <person name="Wang J."/>
        </authorList>
    </citation>
    <scope>NUCLEOTIDE SEQUENCE [LARGE SCALE GENOMIC DNA]</scope>
    <source>
        <strain evidence="7 8">SDU14</strain>
    </source>
</reference>
<name>A0A9X3XGU4_9BACT</name>
<dbReference type="GO" id="GO:0016987">
    <property type="term" value="F:sigma factor activity"/>
    <property type="evidence" value="ECO:0007669"/>
    <property type="project" value="UniProtKB-KW"/>
</dbReference>
<sequence length="168" mass="19211">MQRKGPERPTGASGAGFVRLFARERPRIVAKLRRLGVHEADADELAQRVFLQYAQLSGAPRNPAEWLLRTAWFLAMNWRRLTRHKVEVLMSGRDLQRHALDPSSSPEERAALGEWLDRAERLPPVEGAALRLHLEGYSIEQMARRLETSRATAWKRLTSARKALVRGR</sequence>
<dbReference type="InterPro" id="IPR039425">
    <property type="entry name" value="RNA_pol_sigma-70-like"/>
</dbReference>
<dbReference type="EMBL" id="JAGTJJ010000102">
    <property type="protein sequence ID" value="MDC3989250.1"/>
    <property type="molecule type" value="Genomic_DNA"/>
</dbReference>
<proteinExistence type="inferred from homology"/>
<dbReference type="PANTHER" id="PTHR43133:SF8">
    <property type="entry name" value="RNA POLYMERASE SIGMA FACTOR HI_1459-RELATED"/>
    <property type="match status" value="1"/>
</dbReference>
<dbReference type="InterPro" id="IPR013325">
    <property type="entry name" value="RNA_pol_sigma_r2"/>
</dbReference>
<evidence type="ECO:0000256" key="1">
    <source>
        <dbReference type="ARBA" id="ARBA00010641"/>
    </source>
</evidence>
<keyword evidence="4" id="KW-0238">DNA-binding</keyword>
<evidence type="ECO:0000259" key="6">
    <source>
        <dbReference type="Pfam" id="PF08281"/>
    </source>
</evidence>
<dbReference type="Pfam" id="PF08281">
    <property type="entry name" value="Sigma70_r4_2"/>
    <property type="match status" value="1"/>
</dbReference>
<dbReference type="RefSeq" id="WP_272429020.1">
    <property type="nucleotide sequence ID" value="NZ_JAGTJJ010000102.1"/>
</dbReference>
<evidence type="ECO:0000256" key="4">
    <source>
        <dbReference type="ARBA" id="ARBA00023125"/>
    </source>
</evidence>
<keyword evidence="2" id="KW-0805">Transcription regulation</keyword>
<dbReference type="GO" id="GO:0006352">
    <property type="term" value="P:DNA-templated transcription initiation"/>
    <property type="evidence" value="ECO:0007669"/>
    <property type="project" value="InterPro"/>
</dbReference>
<evidence type="ECO:0000313" key="8">
    <source>
        <dbReference type="Proteomes" id="UP001151081"/>
    </source>
</evidence>
<protein>
    <submittedName>
        <fullName evidence="7">RNA polymerase sigma factor</fullName>
    </submittedName>
</protein>
<keyword evidence="3" id="KW-0731">Sigma factor</keyword>
<keyword evidence="5" id="KW-0804">Transcription</keyword>
<keyword evidence="8" id="KW-1185">Reference proteome</keyword>
<dbReference type="PANTHER" id="PTHR43133">
    <property type="entry name" value="RNA POLYMERASE ECF-TYPE SIGMA FACTO"/>
    <property type="match status" value="1"/>
</dbReference>
<dbReference type="Gene3D" id="1.10.10.10">
    <property type="entry name" value="Winged helix-like DNA-binding domain superfamily/Winged helix DNA-binding domain"/>
    <property type="match status" value="1"/>
</dbReference>
<comment type="caution">
    <text evidence="7">The sequence shown here is derived from an EMBL/GenBank/DDBJ whole genome shotgun (WGS) entry which is preliminary data.</text>
</comment>
<accession>A0A9X3XGU4</accession>
<evidence type="ECO:0000256" key="3">
    <source>
        <dbReference type="ARBA" id="ARBA00023082"/>
    </source>
</evidence>